<dbReference type="AlphaFoldDB" id="A0A4S4LSI6"/>
<sequence>MPTSELSDALNPHVVQTRPRRAYSDNITPALPSIVQQPQVSYVPHRSELEYAISEPPPPSNPAPLAIASKPRLEGAHLAQELLRALQATKAAHESERKRRIAWEQELDAKYAQRQAEMETKVAEMEQEITCLRAYIATFGNNRPSQASTSQHTGYPLLIEPASTSSVVTISEESTEPPAATDVLGNAQSDNTVAQIEAIPTPAATVSRASSPAPSSRGQSRSCSYAPSSSNRKRRTHARSDEEFDSDNSEASRSSAGSRPLKRLNHHDTRCYTVQTAMRKHIYRLMETKPDEELPPSHLEGLIIGPDEPVRFVWEKTVKQSSHNVKMKARVVADLKANRRLYKHVPDKDFGKKSLESVFDQAFTTFRQKAKGQSDAAIAQSQKAKEEHKALKARRAGRKRLKLSNRIEARQKTEAFSHATFSGALHIDCMSSEESDEESSKAGPSTSKEKAFIVRGIPWRSTRLLKFYGILDEDDKLDKSLKPKRGVGRRERSEGPPKAGFYLPPKGVADWMISRRWLRDMQAVHPELLSLLKDIVVDPLGFDWTRFDALGYESEDELDPVHSTLRSQRLVYPAVDDTHTTVHTNLNANPTSYSLQYALAPVF</sequence>
<feature type="region of interest" description="Disordered" evidence="1">
    <location>
        <begin position="200"/>
        <end position="268"/>
    </location>
</feature>
<feature type="region of interest" description="Disordered" evidence="1">
    <location>
        <begin position="166"/>
        <end position="186"/>
    </location>
</feature>
<keyword evidence="3" id="KW-1185">Reference proteome</keyword>
<dbReference type="EMBL" id="SGPL01000213">
    <property type="protein sequence ID" value="THH15382.1"/>
    <property type="molecule type" value="Genomic_DNA"/>
</dbReference>
<accession>A0A4S4LSI6</accession>
<name>A0A4S4LSI6_9AGAM</name>
<feature type="compositionally biased region" description="Low complexity" evidence="1">
    <location>
        <begin position="200"/>
        <end position="222"/>
    </location>
</feature>
<dbReference type="OrthoDB" id="3358418at2759"/>
<evidence type="ECO:0000313" key="3">
    <source>
        <dbReference type="Proteomes" id="UP000310158"/>
    </source>
</evidence>
<proteinExistence type="predicted"/>
<reference evidence="2 3" key="1">
    <citation type="submission" date="2019-02" db="EMBL/GenBank/DDBJ databases">
        <title>Genome sequencing of the rare red list fungi Bondarzewia mesenterica.</title>
        <authorList>
            <person name="Buettner E."/>
            <person name="Kellner H."/>
        </authorList>
    </citation>
    <scope>NUCLEOTIDE SEQUENCE [LARGE SCALE GENOMIC DNA]</scope>
    <source>
        <strain evidence="2 3">DSM 108281</strain>
    </source>
</reference>
<organism evidence="2 3">
    <name type="scientific">Bondarzewia mesenterica</name>
    <dbReference type="NCBI Taxonomy" id="1095465"/>
    <lineage>
        <taxon>Eukaryota</taxon>
        <taxon>Fungi</taxon>
        <taxon>Dikarya</taxon>
        <taxon>Basidiomycota</taxon>
        <taxon>Agaricomycotina</taxon>
        <taxon>Agaricomycetes</taxon>
        <taxon>Russulales</taxon>
        <taxon>Bondarzewiaceae</taxon>
        <taxon>Bondarzewia</taxon>
    </lineage>
</organism>
<protein>
    <submittedName>
        <fullName evidence="2">Uncharacterized protein</fullName>
    </submittedName>
</protein>
<dbReference type="Proteomes" id="UP000310158">
    <property type="component" value="Unassembled WGS sequence"/>
</dbReference>
<feature type="region of interest" description="Disordered" evidence="1">
    <location>
        <begin position="479"/>
        <end position="499"/>
    </location>
</feature>
<comment type="caution">
    <text evidence="2">The sequence shown here is derived from an EMBL/GenBank/DDBJ whole genome shotgun (WGS) entry which is preliminary data.</text>
</comment>
<evidence type="ECO:0000313" key="2">
    <source>
        <dbReference type="EMBL" id="THH15382.1"/>
    </source>
</evidence>
<gene>
    <name evidence="2" type="ORF">EW146_g5087</name>
</gene>
<evidence type="ECO:0000256" key="1">
    <source>
        <dbReference type="SAM" id="MobiDB-lite"/>
    </source>
</evidence>